<accession>N6V340</accession>
<evidence type="ECO:0000313" key="2">
    <source>
        <dbReference type="EMBL" id="ENN85497.1"/>
    </source>
</evidence>
<dbReference type="STRING" id="363754.RHSP_82740"/>
<dbReference type="Proteomes" id="UP000012429">
    <property type="component" value="Unassembled WGS sequence"/>
</dbReference>
<evidence type="ECO:0008006" key="4">
    <source>
        <dbReference type="Google" id="ProtNLM"/>
    </source>
</evidence>
<dbReference type="AlphaFoldDB" id="N6V340"/>
<organism evidence="2 3">
    <name type="scientific">Rhizobium freirei PRF 81</name>
    <dbReference type="NCBI Taxonomy" id="363754"/>
    <lineage>
        <taxon>Bacteria</taxon>
        <taxon>Pseudomonadati</taxon>
        <taxon>Pseudomonadota</taxon>
        <taxon>Alphaproteobacteria</taxon>
        <taxon>Hyphomicrobiales</taxon>
        <taxon>Rhizobiaceae</taxon>
        <taxon>Rhizobium/Agrobacterium group</taxon>
        <taxon>Rhizobium</taxon>
    </lineage>
</organism>
<gene>
    <name evidence="2" type="ORF">RHSP_82740</name>
</gene>
<keyword evidence="3" id="KW-1185">Reference proteome</keyword>
<dbReference type="EMBL" id="AQHN01000083">
    <property type="protein sequence ID" value="ENN85497.1"/>
    <property type="molecule type" value="Genomic_DNA"/>
</dbReference>
<reference evidence="2 3" key="1">
    <citation type="journal article" date="2012" name="BMC Genomics">
        <title>Genomic basis of broad host range and environmental adaptability of Rhizobium tropici CIAT 899 and Rhizobium sp. PRF 81 which are used in inoculants for common bean (Phaseolus vulgaris L.).</title>
        <authorList>
            <person name="Ormeno-Orrillo E."/>
            <person name="Menna P."/>
            <person name="Almeida L.G."/>
            <person name="Ollero F.J."/>
            <person name="Nicolas M.F."/>
            <person name="Pains Rodrigues E."/>
            <person name="Shigueyoshi Nakatani A."/>
            <person name="Silva Batista J.S."/>
            <person name="Oliveira Chueire L.M."/>
            <person name="Souza R.C."/>
            <person name="Ribeiro Vasconcelos A.T."/>
            <person name="Megias M."/>
            <person name="Hungria M."/>
            <person name="Martinez-Romero E."/>
        </authorList>
    </citation>
    <scope>NUCLEOTIDE SEQUENCE [LARGE SCALE GENOMIC DNA]</scope>
    <source>
        <strain evidence="2 3">PRF 81</strain>
    </source>
</reference>
<sequence>MAFAGIFPAIAIGNLLFGFLKMKPSIVVVGLPLFVGGCASSFPPDVVPSSDVAQARSVAPFQYNSPVSGYIPRKPVDPKPWRQQNDQQSPAKGDAS</sequence>
<comment type="caution">
    <text evidence="2">The sequence shown here is derived from an EMBL/GenBank/DDBJ whole genome shotgun (WGS) entry which is preliminary data.</text>
</comment>
<protein>
    <recommendedName>
        <fullName evidence="4">Lipoprotein</fullName>
    </recommendedName>
</protein>
<dbReference type="PATRIC" id="fig|363754.4.peg.4750"/>
<evidence type="ECO:0000256" key="1">
    <source>
        <dbReference type="SAM" id="MobiDB-lite"/>
    </source>
</evidence>
<proteinExistence type="predicted"/>
<evidence type="ECO:0000313" key="3">
    <source>
        <dbReference type="Proteomes" id="UP000012429"/>
    </source>
</evidence>
<feature type="region of interest" description="Disordered" evidence="1">
    <location>
        <begin position="64"/>
        <end position="96"/>
    </location>
</feature>
<name>N6V340_9HYPH</name>